<evidence type="ECO:0000313" key="5">
    <source>
        <dbReference type="EMBL" id="QKO30703.1"/>
    </source>
</evidence>
<dbReference type="CDD" id="cd01392">
    <property type="entry name" value="HTH_LacI"/>
    <property type="match status" value="1"/>
</dbReference>
<evidence type="ECO:0000256" key="1">
    <source>
        <dbReference type="ARBA" id="ARBA00023015"/>
    </source>
</evidence>
<dbReference type="InterPro" id="IPR000843">
    <property type="entry name" value="HTH_LacI"/>
</dbReference>
<evidence type="ECO:0000256" key="2">
    <source>
        <dbReference type="ARBA" id="ARBA00023125"/>
    </source>
</evidence>
<dbReference type="SMART" id="SM00354">
    <property type="entry name" value="HTH_LACI"/>
    <property type="match status" value="1"/>
</dbReference>
<dbReference type="EMBL" id="CP046161">
    <property type="protein sequence ID" value="QKO30703.1"/>
    <property type="molecule type" value="Genomic_DNA"/>
</dbReference>
<evidence type="ECO:0000259" key="4">
    <source>
        <dbReference type="PROSITE" id="PS50932"/>
    </source>
</evidence>
<sequence length="339" mass="38252">MFTLQCLSSHKNNFQIAIHFYRCYNSHISTRKRALYMENRKVTMRDIAKDCGISVATVSYVLNHSEKEKISHETRLKVMESATRLHYEPHAVRASSKTRSGLIGVIINLKESNSAGKKMLYYDLAAELSNQLRTMGYETILITTRNLSQDMGVVKKHSLDAVFMIDTDNRTVRKITEGYYVPILFMDCMVNDPLFCEIRPNYGSLFTTAKALLQTKQPFLLTEDFCCQYLMDEFSQYFLTKDIFINSPSASLPAFLQSHGGRRGIVLGDLLGVQAQQLFPCKDLVICASLGSAGLFQTGSQILHISNRTKAVVATEILLDMLSLDYQANSTNCVLLESE</sequence>
<keyword evidence="2 5" id="KW-0238">DNA-binding</keyword>
<name>A0ABX6PWU1_9FIRM</name>
<dbReference type="PANTHER" id="PTHR30146:SF109">
    <property type="entry name" value="HTH-TYPE TRANSCRIPTIONAL REGULATOR GALS"/>
    <property type="match status" value="1"/>
</dbReference>
<feature type="domain" description="HTH lacI-type" evidence="4">
    <location>
        <begin position="42"/>
        <end position="98"/>
    </location>
</feature>
<organism evidence="5 6">
    <name type="scientific">Caproicibacterium lactatifermentans</name>
    <dbReference type="NCBI Taxonomy" id="2666138"/>
    <lineage>
        <taxon>Bacteria</taxon>
        <taxon>Bacillati</taxon>
        <taxon>Bacillota</taxon>
        <taxon>Clostridia</taxon>
        <taxon>Eubacteriales</taxon>
        <taxon>Oscillospiraceae</taxon>
        <taxon>Caproicibacterium</taxon>
    </lineage>
</organism>
<dbReference type="Pfam" id="PF00356">
    <property type="entry name" value="LacI"/>
    <property type="match status" value="1"/>
</dbReference>
<protein>
    <submittedName>
        <fullName evidence="5">LacI family DNA-binding transcriptional regulator</fullName>
    </submittedName>
</protein>
<dbReference type="PROSITE" id="PS50932">
    <property type="entry name" value="HTH_LACI_2"/>
    <property type="match status" value="1"/>
</dbReference>
<gene>
    <name evidence="5" type="ORF">GKP14_06670</name>
</gene>
<evidence type="ECO:0000256" key="3">
    <source>
        <dbReference type="ARBA" id="ARBA00023163"/>
    </source>
</evidence>
<dbReference type="SUPFAM" id="SSF47413">
    <property type="entry name" value="lambda repressor-like DNA-binding domains"/>
    <property type="match status" value="1"/>
</dbReference>
<proteinExistence type="predicted"/>
<keyword evidence="6" id="KW-1185">Reference proteome</keyword>
<reference evidence="6" key="1">
    <citation type="submission" date="2019-11" db="EMBL/GenBank/DDBJ databases">
        <authorList>
            <person name="Ren C."/>
            <person name="Wang H."/>
            <person name="Xu Y."/>
        </authorList>
    </citation>
    <scope>NUCLEOTIDE SEQUENCE [LARGE SCALE GENOMIC DNA]</scope>
    <source>
        <strain evidence="6">JNU-WLY1368</strain>
    </source>
</reference>
<evidence type="ECO:0000313" key="6">
    <source>
        <dbReference type="Proteomes" id="UP000509623"/>
    </source>
</evidence>
<keyword evidence="1" id="KW-0805">Transcription regulation</keyword>
<dbReference type="GO" id="GO:0003677">
    <property type="term" value="F:DNA binding"/>
    <property type="evidence" value="ECO:0007669"/>
    <property type="project" value="UniProtKB-KW"/>
</dbReference>
<dbReference type="Proteomes" id="UP000509623">
    <property type="component" value="Chromosome"/>
</dbReference>
<dbReference type="PANTHER" id="PTHR30146">
    <property type="entry name" value="LACI-RELATED TRANSCRIPTIONAL REPRESSOR"/>
    <property type="match status" value="1"/>
</dbReference>
<accession>A0ABX6PWU1</accession>
<keyword evidence="3" id="KW-0804">Transcription</keyword>
<dbReference type="Gene3D" id="1.10.260.40">
    <property type="entry name" value="lambda repressor-like DNA-binding domains"/>
    <property type="match status" value="1"/>
</dbReference>
<dbReference type="InterPro" id="IPR010982">
    <property type="entry name" value="Lambda_DNA-bd_dom_sf"/>
</dbReference>